<dbReference type="InterPro" id="IPR001045">
    <property type="entry name" value="Spermi_synthase"/>
</dbReference>
<accession>A0A0E0LJL1</accession>
<dbReference type="InterPro" id="IPR029063">
    <property type="entry name" value="SAM-dependent_MTases_sf"/>
</dbReference>
<dbReference type="FunFam" id="2.30.140.10:FF:000003">
    <property type="entry name" value="Spermidine synthase 1"/>
    <property type="match status" value="1"/>
</dbReference>
<comment type="similarity">
    <text evidence="2">Belongs to the spermidine/spermine synthase family.</text>
</comment>
<dbReference type="Gene3D" id="2.30.140.10">
    <property type="entry name" value="Spermidine synthase, tetramerisation domain"/>
    <property type="match status" value="1"/>
</dbReference>
<comment type="pathway">
    <text evidence="1">Amine and polyamine biosynthesis; spermidine biosynthesis; spermidine from putrescine: step 1/1.</text>
</comment>
<dbReference type="SUPFAM" id="SSF53335">
    <property type="entry name" value="S-adenosyl-L-methionine-dependent methyltransferases"/>
    <property type="match status" value="1"/>
</dbReference>
<dbReference type="InterPro" id="IPR030373">
    <property type="entry name" value="PABS_CS"/>
</dbReference>
<keyword evidence="10" id="KW-1185">Reference proteome</keyword>
<feature type="compositionally biased region" description="Basic and acidic residues" evidence="7">
    <location>
        <begin position="1"/>
        <end position="14"/>
    </location>
</feature>
<proteinExistence type="inferred from homology"/>
<dbReference type="STRING" id="4537.A0A0E0LJL1"/>
<dbReference type="Proteomes" id="UP000026962">
    <property type="component" value="Chromosome 7"/>
</dbReference>
<sequence length="176" mass="19284">MESEAAAKRARESGDAAGAGAGEQAGISAVIPGWFSEISPMWPGEAHSLKVEKVLFQGKSDYQNVMVFQSSTYGKVLVLDGVIQVLVIGGGDGGVLREVSRHSSVEQIDICEIDKMVVDLEPDLGRSRRRWSPNNFFLIWLLDLKTLVCHYTLEMIHSASFCLPSFAKRVIESKAN</sequence>
<reference evidence="9" key="1">
    <citation type="submission" date="2015-04" db="UniProtKB">
        <authorList>
            <consortium name="EnsemblPlants"/>
        </authorList>
    </citation>
    <scope>IDENTIFICATION</scope>
</reference>
<dbReference type="GO" id="GO:0004766">
    <property type="term" value="F:spermidine synthase activity"/>
    <property type="evidence" value="ECO:0007669"/>
    <property type="project" value="UniProtKB-EC"/>
</dbReference>
<dbReference type="EC" id="2.5.1.16" evidence="3"/>
<evidence type="ECO:0000256" key="5">
    <source>
        <dbReference type="ARBA" id="ARBA00049307"/>
    </source>
</evidence>
<keyword evidence="6" id="KW-0620">Polyamine biosynthesis</keyword>
<dbReference type="GO" id="GO:0008295">
    <property type="term" value="P:spermidine biosynthetic process"/>
    <property type="evidence" value="ECO:0007669"/>
    <property type="project" value="TreeGrafter"/>
</dbReference>
<dbReference type="Gene3D" id="3.40.50.150">
    <property type="entry name" value="Vaccinia Virus protein VP39"/>
    <property type="match status" value="1"/>
</dbReference>
<reference evidence="9" key="2">
    <citation type="submission" date="2018-05" db="EMBL/GenBank/DDBJ databases">
        <title>OpunRS2 (Oryza punctata Reference Sequence Version 2).</title>
        <authorList>
            <person name="Zhang J."/>
            <person name="Kudrna D."/>
            <person name="Lee S."/>
            <person name="Talag J."/>
            <person name="Welchert J."/>
            <person name="Wing R.A."/>
        </authorList>
    </citation>
    <scope>NUCLEOTIDE SEQUENCE [LARGE SCALE GENOMIC DNA]</scope>
</reference>
<evidence type="ECO:0000256" key="2">
    <source>
        <dbReference type="ARBA" id="ARBA00007867"/>
    </source>
</evidence>
<evidence type="ECO:0000313" key="10">
    <source>
        <dbReference type="Proteomes" id="UP000026962"/>
    </source>
</evidence>
<feature type="domain" description="PABS" evidence="8">
    <location>
        <begin position="32"/>
        <end position="85"/>
    </location>
</feature>
<name>A0A0E0LJL1_ORYPU</name>
<dbReference type="Gramene" id="OPUNC07G10130.1">
    <property type="protein sequence ID" value="OPUNC07G10130.1"/>
    <property type="gene ID" value="OPUNC07G10130"/>
</dbReference>
<evidence type="ECO:0000256" key="4">
    <source>
        <dbReference type="ARBA" id="ARBA00022679"/>
    </source>
</evidence>
<feature type="region of interest" description="Disordered" evidence="7">
    <location>
        <begin position="1"/>
        <end position="21"/>
    </location>
</feature>
<dbReference type="eggNOG" id="KOG1562">
    <property type="taxonomic scope" value="Eukaryota"/>
</dbReference>
<evidence type="ECO:0000256" key="6">
    <source>
        <dbReference type="PROSITE-ProRule" id="PRU00354"/>
    </source>
</evidence>
<evidence type="ECO:0000313" key="9">
    <source>
        <dbReference type="EnsemblPlants" id="OPUNC07G10130.1"/>
    </source>
</evidence>
<evidence type="ECO:0000259" key="8">
    <source>
        <dbReference type="PROSITE" id="PS51006"/>
    </source>
</evidence>
<protein>
    <recommendedName>
        <fullName evidence="3">spermidine synthase</fullName>
        <ecNumber evidence="3">2.5.1.16</ecNumber>
    </recommendedName>
</protein>
<dbReference type="PANTHER" id="PTHR11558:SF11">
    <property type="entry name" value="SPERMIDINE SYNTHASE"/>
    <property type="match status" value="1"/>
</dbReference>
<dbReference type="PANTHER" id="PTHR11558">
    <property type="entry name" value="SPERMIDINE/SPERMINE SYNTHASE"/>
    <property type="match status" value="1"/>
</dbReference>
<keyword evidence="4 6" id="KW-0808">Transferase</keyword>
<comment type="catalytic activity">
    <reaction evidence="5">
        <text>S-adenosyl 3-(methylsulfanyl)propylamine + putrescine = S-methyl-5'-thioadenosine + spermidine + H(+)</text>
        <dbReference type="Rhea" id="RHEA:12721"/>
        <dbReference type="ChEBI" id="CHEBI:15378"/>
        <dbReference type="ChEBI" id="CHEBI:17509"/>
        <dbReference type="ChEBI" id="CHEBI:57443"/>
        <dbReference type="ChEBI" id="CHEBI:57834"/>
        <dbReference type="ChEBI" id="CHEBI:326268"/>
        <dbReference type="EC" id="2.5.1.16"/>
    </reaction>
</comment>
<dbReference type="PROSITE" id="PS51006">
    <property type="entry name" value="PABS_2"/>
    <property type="match status" value="1"/>
</dbReference>
<dbReference type="GO" id="GO:0005829">
    <property type="term" value="C:cytosol"/>
    <property type="evidence" value="ECO:0007669"/>
    <property type="project" value="TreeGrafter"/>
</dbReference>
<evidence type="ECO:0000256" key="1">
    <source>
        <dbReference type="ARBA" id="ARBA00005123"/>
    </source>
</evidence>
<dbReference type="InterPro" id="IPR030374">
    <property type="entry name" value="PABS"/>
</dbReference>
<dbReference type="InterPro" id="IPR035246">
    <property type="entry name" value="Spermidine_synt_N"/>
</dbReference>
<dbReference type="Pfam" id="PF17284">
    <property type="entry name" value="Spermine_synt_N"/>
    <property type="match status" value="1"/>
</dbReference>
<evidence type="ECO:0000256" key="3">
    <source>
        <dbReference type="ARBA" id="ARBA00012455"/>
    </source>
</evidence>
<evidence type="ECO:0000256" key="7">
    <source>
        <dbReference type="SAM" id="MobiDB-lite"/>
    </source>
</evidence>
<dbReference type="InterPro" id="IPR037163">
    <property type="entry name" value="Spermidine_synt_N_sf"/>
</dbReference>
<comment type="caution">
    <text evidence="6">Lacks conserved residue(s) required for the propagation of feature annotation.</text>
</comment>
<dbReference type="AlphaFoldDB" id="A0A0E0LJL1"/>
<organism evidence="9">
    <name type="scientific">Oryza punctata</name>
    <name type="common">Red rice</name>
    <dbReference type="NCBI Taxonomy" id="4537"/>
    <lineage>
        <taxon>Eukaryota</taxon>
        <taxon>Viridiplantae</taxon>
        <taxon>Streptophyta</taxon>
        <taxon>Embryophyta</taxon>
        <taxon>Tracheophyta</taxon>
        <taxon>Spermatophyta</taxon>
        <taxon>Magnoliopsida</taxon>
        <taxon>Liliopsida</taxon>
        <taxon>Poales</taxon>
        <taxon>Poaceae</taxon>
        <taxon>BOP clade</taxon>
        <taxon>Oryzoideae</taxon>
        <taxon>Oryzeae</taxon>
        <taxon>Oryzinae</taxon>
        <taxon>Oryza</taxon>
    </lineage>
</organism>
<dbReference type="PROSITE" id="PS01330">
    <property type="entry name" value="PABS_1"/>
    <property type="match status" value="1"/>
</dbReference>
<dbReference type="HOGENOM" id="CLU_1527617_0_0_1"/>
<dbReference type="EnsemblPlants" id="OPUNC07G10130.1">
    <property type="protein sequence ID" value="OPUNC07G10130.1"/>
    <property type="gene ID" value="OPUNC07G10130"/>
</dbReference>